<proteinExistence type="predicted"/>
<evidence type="ECO:0000256" key="1">
    <source>
        <dbReference type="SAM" id="MobiDB-lite"/>
    </source>
</evidence>
<reference evidence="3" key="1">
    <citation type="journal article" date="2013" name="Nat. Genet.">
        <title>The duck genome and transcriptome provide insight into an avian influenza virus reservoir species.</title>
        <authorList>
            <person name="Huang Y."/>
            <person name="Li Y."/>
            <person name="Burt D.W."/>
            <person name="Chen H."/>
            <person name="Zhang Y."/>
            <person name="Qian W."/>
            <person name="Kim H."/>
            <person name="Gan S."/>
            <person name="Zhao Y."/>
            <person name="Li J."/>
            <person name="Yi K."/>
            <person name="Feng H."/>
            <person name="Zhu P."/>
            <person name="Li B."/>
            <person name="Liu Q."/>
            <person name="Fairley S."/>
            <person name="Magor K.E."/>
            <person name="Du Z."/>
            <person name="Hu X."/>
            <person name="Goodman L."/>
            <person name="Tafer H."/>
            <person name="Vignal A."/>
            <person name="Lee T."/>
            <person name="Kim K.W."/>
            <person name="Sheng Z."/>
            <person name="An Y."/>
            <person name="Searle S."/>
            <person name="Herrero J."/>
            <person name="Groenen M.A."/>
            <person name="Crooijmans R.P."/>
            <person name="Faraut T."/>
            <person name="Cai Q."/>
            <person name="Webster R.G."/>
            <person name="Aldridge J.R."/>
            <person name="Warren W.C."/>
            <person name="Bartschat S."/>
            <person name="Kehr S."/>
            <person name="Marz M."/>
            <person name="Stadler P.F."/>
            <person name="Smith J."/>
            <person name="Kraus R.H."/>
            <person name="Zhao Y."/>
            <person name="Ren L."/>
            <person name="Fei J."/>
            <person name="Morisson M."/>
            <person name="Kaiser P."/>
            <person name="Griffin D.K."/>
            <person name="Rao M."/>
            <person name="Pitel F."/>
            <person name="Wang J."/>
            <person name="Li N."/>
        </authorList>
    </citation>
    <scope>NUCLEOTIDE SEQUENCE [LARGE SCALE GENOMIC DNA]</scope>
</reference>
<sequence length="88" mass="9992">MRPANQLTSRSKQLLPEKGGERIREKGHEIDMLKHPESAEPHETPEVLTWAYHWLSTHAAGGQRLDALCSHREPTVSLLTQGPFRQES</sequence>
<gene>
    <name evidence="2" type="ORF">Anapl_10404</name>
</gene>
<feature type="compositionally biased region" description="Polar residues" evidence="1">
    <location>
        <begin position="1"/>
        <end position="12"/>
    </location>
</feature>
<evidence type="ECO:0000313" key="3">
    <source>
        <dbReference type="Proteomes" id="UP000296049"/>
    </source>
</evidence>
<feature type="region of interest" description="Disordered" evidence="1">
    <location>
        <begin position="1"/>
        <end position="24"/>
    </location>
</feature>
<organism evidence="2 3">
    <name type="scientific">Anas platyrhynchos</name>
    <name type="common">Mallard</name>
    <name type="synonym">Anas boschas</name>
    <dbReference type="NCBI Taxonomy" id="8839"/>
    <lineage>
        <taxon>Eukaryota</taxon>
        <taxon>Metazoa</taxon>
        <taxon>Chordata</taxon>
        <taxon>Craniata</taxon>
        <taxon>Vertebrata</taxon>
        <taxon>Euteleostomi</taxon>
        <taxon>Archelosauria</taxon>
        <taxon>Archosauria</taxon>
        <taxon>Dinosauria</taxon>
        <taxon>Saurischia</taxon>
        <taxon>Theropoda</taxon>
        <taxon>Coelurosauria</taxon>
        <taxon>Aves</taxon>
        <taxon>Neognathae</taxon>
        <taxon>Galloanserae</taxon>
        <taxon>Anseriformes</taxon>
        <taxon>Anatidae</taxon>
        <taxon>Anatinae</taxon>
        <taxon>Anas</taxon>
    </lineage>
</organism>
<evidence type="ECO:0000313" key="2">
    <source>
        <dbReference type="EMBL" id="EOB05371.1"/>
    </source>
</evidence>
<accession>R0K5G2</accession>
<protein>
    <submittedName>
        <fullName evidence="2">Uncharacterized protein</fullName>
    </submittedName>
</protein>
<dbReference type="AlphaFoldDB" id="R0K5G2"/>
<name>R0K5G2_ANAPL</name>
<dbReference type="Proteomes" id="UP000296049">
    <property type="component" value="Unassembled WGS sequence"/>
</dbReference>
<dbReference type="EMBL" id="KB742694">
    <property type="protein sequence ID" value="EOB05371.1"/>
    <property type="molecule type" value="Genomic_DNA"/>
</dbReference>
<keyword evidence="3" id="KW-1185">Reference proteome</keyword>